<dbReference type="InterPro" id="IPR005025">
    <property type="entry name" value="FMN_Rdtase-like_dom"/>
</dbReference>
<dbReference type="InterPro" id="IPR019912">
    <property type="entry name" value="FMN_Rdtase_MsuE-like"/>
</dbReference>
<accession>A0A3R9B164</accession>
<evidence type="ECO:0000256" key="2">
    <source>
        <dbReference type="ARBA" id="ARBA00022630"/>
    </source>
</evidence>
<dbReference type="EC" id="1.5.1.38" evidence="6"/>
<evidence type="ECO:0000313" key="7">
    <source>
        <dbReference type="EMBL" id="RSB66790.1"/>
    </source>
</evidence>
<feature type="domain" description="NADPH-dependent FMN reductase-like" evidence="5">
    <location>
        <begin position="4"/>
        <end position="147"/>
    </location>
</feature>
<reference evidence="6 9" key="2">
    <citation type="submission" date="2020-08" db="EMBL/GenBank/DDBJ databases">
        <title>Genomic Encyclopedia of Type Strains, Phase III (KMG-III): the genomes of soil and plant-associated and newly described type strains.</title>
        <authorList>
            <person name="Whitman W."/>
        </authorList>
    </citation>
    <scope>NUCLEOTIDE SEQUENCE [LARGE SCALE GENOMIC DNA]</scope>
    <source>
        <strain evidence="6 9">CECT 4113</strain>
    </source>
</reference>
<dbReference type="PANTHER" id="PTHR43408">
    <property type="entry name" value="FMN REDUCTASE (NADPH)"/>
    <property type="match status" value="1"/>
</dbReference>
<evidence type="ECO:0000256" key="4">
    <source>
        <dbReference type="ARBA" id="ARBA00023002"/>
    </source>
</evidence>
<reference evidence="7 8" key="1">
    <citation type="submission" date="2018-11" db="EMBL/GenBank/DDBJ databases">
        <authorList>
            <person name="Huo Y."/>
        </authorList>
    </citation>
    <scope>NUCLEOTIDE SEQUENCE [LARGE SCALE GENOMIC DNA]</scope>
    <source>
        <strain evidence="7 8">DSM 30132</strain>
    </source>
</reference>
<dbReference type="Proteomes" id="UP000277279">
    <property type="component" value="Unassembled WGS sequence"/>
</dbReference>
<gene>
    <name evidence="7" type="primary">msuE</name>
    <name evidence="7" type="ORF">EFD55_22950</name>
    <name evidence="6" type="ORF">FHS26_004721</name>
</gene>
<dbReference type="EMBL" id="RJJT01000017">
    <property type="protein sequence ID" value="RSB66790.1"/>
    <property type="molecule type" value="Genomic_DNA"/>
</dbReference>
<evidence type="ECO:0000313" key="9">
    <source>
        <dbReference type="Proteomes" id="UP000518315"/>
    </source>
</evidence>
<keyword evidence="9" id="KW-1185">Reference proteome</keyword>
<dbReference type="Proteomes" id="UP000518315">
    <property type="component" value="Unassembled WGS sequence"/>
</dbReference>
<evidence type="ECO:0000313" key="6">
    <source>
        <dbReference type="EMBL" id="MBB3136963.1"/>
    </source>
</evidence>
<evidence type="ECO:0000259" key="5">
    <source>
        <dbReference type="Pfam" id="PF03358"/>
    </source>
</evidence>
<evidence type="ECO:0000256" key="1">
    <source>
        <dbReference type="ARBA" id="ARBA00005990"/>
    </source>
</evidence>
<comment type="caution">
    <text evidence="7">The sequence shown here is derived from an EMBL/GenBank/DDBJ whole genome shotgun (WGS) entry which is preliminary data.</text>
</comment>
<dbReference type="OrthoDB" id="1643408at2"/>
<dbReference type="InterPro" id="IPR029039">
    <property type="entry name" value="Flavoprotein-like_sf"/>
</dbReference>
<dbReference type="SUPFAM" id="SSF52218">
    <property type="entry name" value="Flavoproteins"/>
    <property type="match status" value="1"/>
</dbReference>
<comment type="similarity">
    <text evidence="1">Belongs to the SsuE family.</text>
</comment>
<protein>
    <submittedName>
        <fullName evidence="7">FMN reductase</fullName>
        <ecNumber evidence="6">1.5.1.38</ecNumber>
    </submittedName>
</protein>
<proteinExistence type="inferred from homology"/>
<dbReference type="PANTHER" id="PTHR43408:SF2">
    <property type="entry name" value="FMN REDUCTASE (NADPH)"/>
    <property type="match status" value="1"/>
</dbReference>
<dbReference type="GO" id="GO:0052873">
    <property type="term" value="F:FMN reductase (NADPH) activity"/>
    <property type="evidence" value="ECO:0007669"/>
    <property type="project" value="UniProtKB-EC"/>
</dbReference>
<dbReference type="Gene3D" id="3.40.50.360">
    <property type="match status" value="1"/>
</dbReference>
<organism evidence="7 8">
    <name type="scientific">Rhizobium pisi</name>
    <dbReference type="NCBI Taxonomy" id="574561"/>
    <lineage>
        <taxon>Bacteria</taxon>
        <taxon>Pseudomonadati</taxon>
        <taxon>Pseudomonadota</taxon>
        <taxon>Alphaproteobacteria</taxon>
        <taxon>Hyphomicrobiales</taxon>
        <taxon>Rhizobiaceae</taxon>
        <taxon>Rhizobium/Agrobacterium group</taxon>
        <taxon>Rhizobium</taxon>
    </lineage>
</organism>
<name>A0A3R9B164_9HYPH</name>
<dbReference type="RefSeq" id="WP_125847653.1">
    <property type="nucleotide sequence ID" value="NZ_JACHXH010000018.1"/>
</dbReference>
<dbReference type="EMBL" id="JACHXH010000018">
    <property type="protein sequence ID" value="MBB3136963.1"/>
    <property type="molecule type" value="Genomic_DNA"/>
</dbReference>
<keyword evidence="3" id="KW-0288">FMN</keyword>
<evidence type="ECO:0000313" key="8">
    <source>
        <dbReference type="Proteomes" id="UP000277279"/>
    </source>
</evidence>
<sequence length="186" mass="20458">MGNPKIVGMAGSFSRPSKTRSLVRHVAELVSGRYGFDIAIYDMIDVGPSLGSALWRKQLDEKAQHVLQELVAADILIIGAPTYKGSYPGLFKHLIDLIDPHELKSKPILITATGGGNRHALMVEHQLRPLFGFFMAHTLPTAVYASDDDFLDYAVASEHLSKRIEEAVSEVDVFFPGRVPTREAAE</sequence>
<dbReference type="Pfam" id="PF03358">
    <property type="entry name" value="FMN_red"/>
    <property type="match status" value="1"/>
</dbReference>
<dbReference type="AlphaFoldDB" id="A0A3R9B164"/>
<keyword evidence="2" id="KW-0285">Flavoprotein</keyword>
<dbReference type="NCBIfam" id="TIGR03566">
    <property type="entry name" value="FMN_reduc_MsuE"/>
    <property type="match status" value="1"/>
</dbReference>
<keyword evidence="4 6" id="KW-0560">Oxidoreductase</keyword>
<evidence type="ECO:0000256" key="3">
    <source>
        <dbReference type="ARBA" id="ARBA00022643"/>
    </source>
</evidence>
<dbReference type="InterPro" id="IPR051814">
    <property type="entry name" value="NAD(P)H-dep_FMN_reductase"/>
</dbReference>